<dbReference type="AlphaFoldDB" id="A0AA40FGN7"/>
<protein>
    <submittedName>
        <fullName evidence="2">Uncharacterized protein</fullName>
    </submittedName>
</protein>
<feature type="compositionally biased region" description="Gly residues" evidence="1">
    <location>
        <begin position="11"/>
        <end position="27"/>
    </location>
</feature>
<name>A0AA40FGN7_9HYME</name>
<feature type="region of interest" description="Disordered" evidence="1">
    <location>
        <begin position="1"/>
        <end position="27"/>
    </location>
</feature>
<dbReference type="Proteomes" id="UP001177670">
    <property type="component" value="Unassembled WGS sequence"/>
</dbReference>
<reference evidence="2" key="1">
    <citation type="submission" date="2021-10" db="EMBL/GenBank/DDBJ databases">
        <title>Melipona bicolor Genome sequencing and assembly.</title>
        <authorList>
            <person name="Araujo N.S."/>
            <person name="Arias M.C."/>
        </authorList>
    </citation>
    <scope>NUCLEOTIDE SEQUENCE</scope>
    <source>
        <strain evidence="2">USP_2M_L1-L4_2017</strain>
        <tissue evidence="2">Whole body</tissue>
    </source>
</reference>
<evidence type="ECO:0000313" key="2">
    <source>
        <dbReference type="EMBL" id="KAK1118579.1"/>
    </source>
</evidence>
<organism evidence="2 3">
    <name type="scientific">Melipona bicolor</name>
    <dbReference type="NCBI Taxonomy" id="60889"/>
    <lineage>
        <taxon>Eukaryota</taxon>
        <taxon>Metazoa</taxon>
        <taxon>Ecdysozoa</taxon>
        <taxon>Arthropoda</taxon>
        <taxon>Hexapoda</taxon>
        <taxon>Insecta</taxon>
        <taxon>Pterygota</taxon>
        <taxon>Neoptera</taxon>
        <taxon>Endopterygota</taxon>
        <taxon>Hymenoptera</taxon>
        <taxon>Apocrita</taxon>
        <taxon>Aculeata</taxon>
        <taxon>Apoidea</taxon>
        <taxon>Anthophila</taxon>
        <taxon>Apidae</taxon>
        <taxon>Melipona</taxon>
    </lineage>
</organism>
<proteinExistence type="predicted"/>
<comment type="caution">
    <text evidence="2">The sequence shown here is derived from an EMBL/GenBank/DDBJ whole genome shotgun (WGS) entry which is preliminary data.</text>
</comment>
<evidence type="ECO:0000313" key="3">
    <source>
        <dbReference type="Proteomes" id="UP001177670"/>
    </source>
</evidence>
<feature type="compositionally biased region" description="Low complexity" evidence="1">
    <location>
        <begin position="1"/>
        <end position="10"/>
    </location>
</feature>
<keyword evidence="3" id="KW-1185">Reference proteome</keyword>
<sequence>MTRSRNSGCRWCGGSGGGGSGDGGGWSRYGGSFHRKSSCPVAAFPPRPLQSADQGVSEIFREHAVDVERDRVIDYL</sequence>
<accession>A0AA40FGN7</accession>
<dbReference type="EMBL" id="JAHYIQ010000042">
    <property type="protein sequence ID" value="KAK1118579.1"/>
    <property type="molecule type" value="Genomic_DNA"/>
</dbReference>
<evidence type="ECO:0000256" key="1">
    <source>
        <dbReference type="SAM" id="MobiDB-lite"/>
    </source>
</evidence>
<gene>
    <name evidence="2" type="ORF">K0M31_014885</name>
</gene>